<feature type="compositionally biased region" description="Basic and acidic residues" evidence="3">
    <location>
        <begin position="198"/>
        <end position="207"/>
    </location>
</feature>
<dbReference type="InterPro" id="IPR023780">
    <property type="entry name" value="Chromo_domain"/>
</dbReference>
<evidence type="ECO:0000313" key="5">
    <source>
        <dbReference type="EMBL" id="PVD39137.1"/>
    </source>
</evidence>
<dbReference type="Pfam" id="PF17218">
    <property type="entry name" value="CBX7_C"/>
    <property type="match status" value="1"/>
</dbReference>
<evidence type="ECO:0000256" key="3">
    <source>
        <dbReference type="SAM" id="MobiDB-lite"/>
    </source>
</evidence>
<keyword evidence="2" id="KW-0539">Nucleus</keyword>
<dbReference type="InterPro" id="IPR052458">
    <property type="entry name" value="PcG_PRC1-like_component"/>
</dbReference>
<dbReference type="GO" id="GO:0000785">
    <property type="term" value="C:chromatin"/>
    <property type="evidence" value="ECO:0007669"/>
    <property type="project" value="TreeGrafter"/>
</dbReference>
<sequence length="458" mass="50964">MVRTHRFAKDPKQTTHAVGCSMLCCRPKRMDVMELPAFGDRVFQADFITKKRYRRGKVEYLVKWKGYSSKHSTWEPKENILDPLLIAEYEAKRMEWRKRQRLIRKRRNQREESPPSSSASSEEDDSEHDCTASATGSRKVAPEEESEACHLVTKRPSWTYNPAGVRRDHSVMSDCSDLTIGESAEPNAAAGDNNNNSDTRRRSSHNDDDLDTSAGSENRHITTTTCTITSAVVGAGDSDDVFIPDDNFATADAGARDDDTKVKLEELRSPAVAEVKSKDKWQRDYFSSCKTGYQDSISDVTPASTPPPPPLSPGAKSVSLQSASLAERLDNFSILVAAADSLEKQDNYIADRRKDHQNNNHSVCNNNATIIVTNSKNGNSCSGAAQPFWGVPMDIDDSECSRHAADSTFSRPRTHLWYPPSDEPPLKVTVTDVTCNCLRVTIVESPTERGFFKNYGNT</sequence>
<dbReference type="GO" id="GO:0003682">
    <property type="term" value="F:chromatin binding"/>
    <property type="evidence" value="ECO:0007669"/>
    <property type="project" value="TreeGrafter"/>
</dbReference>
<dbReference type="InterPro" id="IPR016197">
    <property type="entry name" value="Chromo-like_dom_sf"/>
</dbReference>
<dbReference type="Pfam" id="PF00385">
    <property type="entry name" value="Chromo"/>
    <property type="match status" value="1"/>
</dbReference>
<evidence type="ECO:0000256" key="1">
    <source>
        <dbReference type="ARBA" id="ARBA00004123"/>
    </source>
</evidence>
<dbReference type="Gene3D" id="2.40.50.40">
    <property type="match status" value="1"/>
</dbReference>
<dbReference type="InterPro" id="IPR023779">
    <property type="entry name" value="Chromodomain_CS"/>
</dbReference>
<feature type="region of interest" description="Disordered" evidence="3">
    <location>
        <begin position="106"/>
        <end position="150"/>
    </location>
</feature>
<protein>
    <recommendedName>
        <fullName evidence="4">Chromo domain-containing protein</fullName>
    </recommendedName>
</protein>
<feature type="region of interest" description="Disordered" evidence="3">
    <location>
        <begin position="297"/>
        <end position="318"/>
    </location>
</feature>
<keyword evidence="6" id="KW-1185">Reference proteome</keyword>
<proteinExistence type="predicted"/>
<dbReference type="InterPro" id="IPR033773">
    <property type="entry name" value="CBX7_C"/>
</dbReference>
<dbReference type="PANTHER" id="PTHR46389">
    <property type="entry name" value="POLYCOMB GROUP PROTEIN PC"/>
    <property type="match status" value="1"/>
</dbReference>
<dbReference type="STRING" id="400727.A0A2T7Q0H0"/>
<organism evidence="5 6">
    <name type="scientific">Pomacea canaliculata</name>
    <name type="common">Golden apple snail</name>
    <dbReference type="NCBI Taxonomy" id="400727"/>
    <lineage>
        <taxon>Eukaryota</taxon>
        <taxon>Metazoa</taxon>
        <taxon>Spiralia</taxon>
        <taxon>Lophotrochozoa</taxon>
        <taxon>Mollusca</taxon>
        <taxon>Gastropoda</taxon>
        <taxon>Caenogastropoda</taxon>
        <taxon>Architaenioglossa</taxon>
        <taxon>Ampullarioidea</taxon>
        <taxon>Ampullariidae</taxon>
        <taxon>Pomacea</taxon>
    </lineage>
</organism>
<evidence type="ECO:0000256" key="2">
    <source>
        <dbReference type="ARBA" id="ARBA00023242"/>
    </source>
</evidence>
<evidence type="ECO:0000313" key="6">
    <source>
        <dbReference type="Proteomes" id="UP000245119"/>
    </source>
</evidence>
<accession>A0A2T7Q0H0</accession>
<feature type="compositionally biased region" description="Low complexity" evidence="3">
    <location>
        <begin position="187"/>
        <end position="197"/>
    </location>
</feature>
<dbReference type="OMA" id="EDPCHIN"/>
<dbReference type="Proteomes" id="UP000245119">
    <property type="component" value="Linkage Group LG1"/>
</dbReference>
<dbReference type="AlphaFoldDB" id="A0A2T7Q0H0"/>
<feature type="region of interest" description="Disordered" evidence="3">
    <location>
        <begin position="179"/>
        <end position="218"/>
    </location>
</feature>
<dbReference type="OrthoDB" id="1918685at2759"/>
<comment type="caution">
    <text evidence="5">The sequence shown here is derived from an EMBL/GenBank/DDBJ whole genome shotgun (WGS) entry which is preliminary data.</text>
</comment>
<dbReference type="CDD" id="cd18627">
    <property type="entry name" value="CD_polycomb_like"/>
    <property type="match status" value="1"/>
</dbReference>
<evidence type="ECO:0000259" key="4">
    <source>
        <dbReference type="PROSITE" id="PS50013"/>
    </source>
</evidence>
<gene>
    <name evidence="5" type="ORF">C0Q70_01765</name>
</gene>
<feature type="domain" description="Chromo" evidence="4">
    <location>
        <begin position="43"/>
        <end position="101"/>
    </location>
</feature>
<dbReference type="EMBL" id="PZQS01000001">
    <property type="protein sequence ID" value="PVD39137.1"/>
    <property type="molecule type" value="Genomic_DNA"/>
</dbReference>
<dbReference type="PROSITE" id="PS00598">
    <property type="entry name" value="CHROMO_1"/>
    <property type="match status" value="1"/>
</dbReference>
<dbReference type="PANTHER" id="PTHR46389:SF3">
    <property type="entry name" value="POLYCOMB GROUP PROTEIN PC"/>
    <property type="match status" value="1"/>
</dbReference>
<dbReference type="GO" id="GO:0035102">
    <property type="term" value="C:PRC1 complex"/>
    <property type="evidence" value="ECO:0007669"/>
    <property type="project" value="TreeGrafter"/>
</dbReference>
<dbReference type="SMART" id="SM00298">
    <property type="entry name" value="CHROMO"/>
    <property type="match status" value="1"/>
</dbReference>
<name>A0A2T7Q0H0_POMCA</name>
<comment type="subcellular location">
    <subcellularLocation>
        <location evidence="1">Nucleus</location>
    </subcellularLocation>
</comment>
<dbReference type="GO" id="GO:0000122">
    <property type="term" value="P:negative regulation of transcription by RNA polymerase II"/>
    <property type="evidence" value="ECO:0007669"/>
    <property type="project" value="TreeGrafter"/>
</dbReference>
<dbReference type="InterPro" id="IPR000953">
    <property type="entry name" value="Chromo/chromo_shadow_dom"/>
</dbReference>
<dbReference type="SUPFAM" id="SSF54160">
    <property type="entry name" value="Chromo domain-like"/>
    <property type="match status" value="1"/>
</dbReference>
<reference evidence="5 6" key="1">
    <citation type="submission" date="2018-04" db="EMBL/GenBank/DDBJ databases">
        <title>The genome of golden apple snail Pomacea canaliculata provides insight into stress tolerance and invasive adaptation.</title>
        <authorList>
            <person name="Liu C."/>
            <person name="Liu B."/>
            <person name="Ren Y."/>
            <person name="Zhang Y."/>
            <person name="Wang H."/>
            <person name="Li S."/>
            <person name="Jiang F."/>
            <person name="Yin L."/>
            <person name="Zhang G."/>
            <person name="Qian W."/>
            <person name="Fan W."/>
        </authorList>
    </citation>
    <scope>NUCLEOTIDE SEQUENCE [LARGE SCALE GENOMIC DNA]</scope>
    <source>
        <strain evidence="5">SZHN2017</strain>
        <tissue evidence="5">Muscle</tissue>
    </source>
</reference>
<dbReference type="PROSITE" id="PS50013">
    <property type="entry name" value="CHROMO_2"/>
    <property type="match status" value="1"/>
</dbReference>